<dbReference type="SUPFAM" id="SSF140683">
    <property type="entry name" value="SP0561-like"/>
    <property type="match status" value="1"/>
</dbReference>
<dbReference type="STRING" id="861450.HMPREF0080_00593"/>
<accession>G9YG29</accession>
<dbReference type="HOGENOM" id="CLU_180540_0_0_9"/>
<dbReference type="InterPro" id="IPR038062">
    <property type="entry name" value="ScdA-like_N_sf"/>
</dbReference>
<comment type="caution">
    <text evidence="2">The sequence shown here is derived from an EMBL/GenBank/DDBJ whole genome shotgun (WGS) entry which is preliminary data.</text>
</comment>
<dbReference type="NCBIfam" id="TIGR03980">
    <property type="entry name" value="prismane_assoc"/>
    <property type="match status" value="1"/>
</dbReference>
<dbReference type="Pfam" id="PF08984">
    <property type="entry name" value="DUF1858"/>
    <property type="match status" value="1"/>
</dbReference>
<evidence type="ECO:0000313" key="2">
    <source>
        <dbReference type="EMBL" id="EHM42459.1"/>
    </source>
</evidence>
<evidence type="ECO:0000259" key="1">
    <source>
        <dbReference type="Pfam" id="PF08984"/>
    </source>
</evidence>
<dbReference type="eggNOG" id="COG1251">
    <property type="taxonomic scope" value="Bacteria"/>
</dbReference>
<dbReference type="PANTHER" id="PTHR39341">
    <property type="entry name" value="BSL7085 PROTEIN"/>
    <property type="match status" value="1"/>
</dbReference>
<protein>
    <submittedName>
        <fullName evidence="2">Hydrid cluster protein-associated redox disulfide domain protein</fullName>
    </submittedName>
</protein>
<name>G9YG29_9FIRM</name>
<dbReference type="EMBL" id="AGCJ01000018">
    <property type="protein sequence ID" value="EHM42459.1"/>
    <property type="molecule type" value="Genomic_DNA"/>
</dbReference>
<proteinExistence type="predicted"/>
<dbReference type="InterPro" id="IPR015077">
    <property type="entry name" value="DUF1858"/>
</dbReference>
<dbReference type="Proteomes" id="UP000005481">
    <property type="component" value="Unassembled WGS sequence"/>
</dbReference>
<dbReference type="PANTHER" id="PTHR39341:SF1">
    <property type="entry name" value="DUF1858 DOMAIN-CONTAINING PROTEIN"/>
    <property type="match status" value="1"/>
</dbReference>
<dbReference type="AlphaFoldDB" id="G9YG29"/>
<dbReference type="Gene3D" id="1.10.3910.10">
    <property type="entry name" value="SP0561-like"/>
    <property type="match status" value="1"/>
</dbReference>
<organism evidence="2 3">
    <name type="scientific">Anaeroglobus geminatus F0357</name>
    <dbReference type="NCBI Taxonomy" id="861450"/>
    <lineage>
        <taxon>Bacteria</taxon>
        <taxon>Bacillati</taxon>
        <taxon>Bacillota</taxon>
        <taxon>Negativicutes</taxon>
        <taxon>Veillonellales</taxon>
        <taxon>Veillonellaceae</taxon>
        <taxon>Anaeroglobus</taxon>
    </lineage>
</organism>
<evidence type="ECO:0000313" key="3">
    <source>
        <dbReference type="Proteomes" id="UP000005481"/>
    </source>
</evidence>
<dbReference type="InterPro" id="IPR023883">
    <property type="entry name" value="CHP03980_redox-disulphide"/>
</dbReference>
<dbReference type="PATRIC" id="fig|861450.3.peg.568"/>
<feature type="domain" description="DUF1858" evidence="1">
    <location>
        <begin position="36"/>
        <end position="87"/>
    </location>
</feature>
<sequence length="100" mass="11200">MYRKKNTNTLQRCLEEEIIMLKSILKKFEDMNDTVTQDMLVGDIVRLHPEVVDTLLAQGMHCLGCPSSQKESLANACMVHGLDPEKITTAVNVAIQANKQ</sequence>
<keyword evidence="3" id="KW-1185">Reference proteome</keyword>
<reference evidence="2 3" key="1">
    <citation type="submission" date="2011-08" db="EMBL/GenBank/DDBJ databases">
        <authorList>
            <person name="Weinstock G."/>
            <person name="Sodergren E."/>
            <person name="Clifton S."/>
            <person name="Fulton L."/>
            <person name="Fulton B."/>
            <person name="Courtney L."/>
            <person name="Fronick C."/>
            <person name="Harrison M."/>
            <person name="Strong C."/>
            <person name="Farmer C."/>
            <person name="Delahaunty K."/>
            <person name="Markovic C."/>
            <person name="Hall O."/>
            <person name="Minx P."/>
            <person name="Tomlinson C."/>
            <person name="Mitreva M."/>
            <person name="Hou S."/>
            <person name="Chen J."/>
            <person name="Wollam A."/>
            <person name="Pepin K.H."/>
            <person name="Johnson M."/>
            <person name="Bhonagiri V."/>
            <person name="Zhang X."/>
            <person name="Suruliraj S."/>
            <person name="Warren W."/>
            <person name="Chinwalla A."/>
            <person name="Mardis E.R."/>
            <person name="Wilson R.K."/>
        </authorList>
    </citation>
    <scope>NUCLEOTIDE SEQUENCE [LARGE SCALE GENOMIC DNA]</scope>
    <source>
        <strain evidence="2 3">F0357</strain>
    </source>
</reference>
<gene>
    <name evidence="2" type="ORF">HMPREF0080_00593</name>
</gene>